<name>A0A266ZRG9_PSEFR</name>
<evidence type="ECO:0000313" key="1">
    <source>
        <dbReference type="EMBL" id="PAA02898.1"/>
    </source>
</evidence>
<accession>A0A266ZRG9</accession>
<proteinExistence type="predicted"/>
<comment type="caution">
    <text evidence="1">The sequence shown here is derived from an EMBL/GenBank/DDBJ whole genome shotgun (WGS) entry which is preliminary data.</text>
</comment>
<dbReference type="EMBL" id="NQKQ01000055">
    <property type="protein sequence ID" value="PAA02898.1"/>
    <property type="molecule type" value="Genomic_DNA"/>
</dbReference>
<dbReference type="RefSeq" id="WP_095038437.1">
    <property type="nucleotide sequence ID" value="NZ_NQKQ01000055.1"/>
</dbReference>
<sequence length="286" mass="32205">MAVRLEFLTQDPDERALATRYWAADEEGVFLERVADLVPFREIIQSGQIAKKVREYCDAFDENQTCNICDGPVRINGRADVKKVPQNSSLPCASCTDEQNRKRAELEAQELVKVNRRLANMVERNASATLDYSGLPDNVVLILLAINAVVAPRLADGTFGVGDCEDLAPWDAGSFTRQLHREGYLLEDPRVVKPGTYYLKNGGLWHKTYQLELFLPPDTTLGRGIGALDLLGEHCFSDPESLINLWLDYSVGDVLRYLFDQCNIYNHDLDDEAIDKIKSTVRLNRP</sequence>
<dbReference type="AlphaFoldDB" id="A0A266ZRG9"/>
<protein>
    <submittedName>
        <fullName evidence="1">Uncharacterized protein</fullName>
    </submittedName>
</protein>
<dbReference type="OrthoDB" id="7032747at2"/>
<reference evidence="1 2" key="1">
    <citation type="submission" date="2017-08" db="EMBL/GenBank/DDBJ databases">
        <title>Genomic and metabolic characterisation of spoilage-associated Pseudomonas species.</title>
        <authorList>
            <person name="Stanborough T."/>
            <person name="Fegan N."/>
            <person name="Powell S.M."/>
            <person name="Singh T."/>
            <person name="Tamplin M.L."/>
            <person name="Chandry P.S."/>
        </authorList>
    </citation>
    <scope>NUCLEOTIDE SEQUENCE [LARGE SCALE GENOMIC DNA]</scope>
    <source>
        <strain evidence="1 2">F1801</strain>
    </source>
</reference>
<evidence type="ECO:0000313" key="2">
    <source>
        <dbReference type="Proteomes" id="UP000215861"/>
    </source>
</evidence>
<organism evidence="1 2">
    <name type="scientific">Pseudomonas fragi</name>
    <dbReference type="NCBI Taxonomy" id="296"/>
    <lineage>
        <taxon>Bacteria</taxon>
        <taxon>Pseudomonadati</taxon>
        <taxon>Pseudomonadota</taxon>
        <taxon>Gammaproteobacteria</taxon>
        <taxon>Pseudomonadales</taxon>
        <taxon>Pseudomonadaceae</taxon>
        <taxon>Pseudomonas</taxon>
    </lineage>
</organism>
<gene>
    <name evidence="1" type="ORF">CJU81_23440</name>
</gene>
<dbReference type="Proteomes" id="UP000215861">
    <property type="component" value="Unassembled WGS sequence"/>
</dbReference>